<protein>
    <submittedName>
        <fullName evidence="1">Uncharacterized protein</fullName>
    </submittedName>
</protein>
<sequence length="174" mass="20875">MNKETKFKVGDKAHKTKGYKFPCTIVGVFETIKGDIRVVGEMDEYGLLHIFNEDQLDRVEQKGMNKEKYNQIIDEVYNKWIAEYWNNRIYPNQNDKEQFINRIKTDPEFSEKWGLKIEERELSLEERKSIYETENTNGIEVENNHWLESKLKTRNIPTKQITLIYNNEIIESYE</sequence>
<dbReference type="EMBL" id="LR796923">
    <property type="protein sequence ID" value="CAB4174422.1"/>
    <property type="molecule type" value="Genomic_DNA"/>
</dbReference>
<gene>
    <name evidence="1" type="ORF">UFOVP972_42</name>
</gene>
<proteinExistence type="predicted"/>
<accession>A0A6J5PTB3</accession>
<evidence type="ECO:0000313" key="1">
    <source>
        <dbReference type="EMBL" id="CAB4174422.1"/>
    </source>
</evidence>
<organism evidence="1">
    <name type="scientific">uncultured Caudovirales phage</name>
    <dbReference type="NCBI Taxonomy" id="2100421"/>
    <lineage>
        <taxon>Viruses</taxon>
        <taxon>Duplodnaviria</taxon>
        <taxon>Heunggongvirae</taxon>
        <taxon>Uroviricota</taxon>
        <taxon>Caudoviricetes</taxon>
        <taxon>Peduoviridae</taxon>
        <taxon>Maltschvirus</taxon>
        <taxon>Maltschvirus maltsch</taxon>
    </lineage>
</organism>
<name>A0A6J5PTB3_9CAUD</name>
<reference evidence="1" key="1">
    <citation type="submission" date="2020-05" db="EMBL/GenBank/DDBJ databases">
        <authorList>
            <person name="Chiriac C."/>
            <person name="Salcher M."/>
            <person name="Ghai R."/>
            <person name="Kavagutti S V."/>
        </authorList>
    </citation>
    <scope>NUCLEOTIDE SEQUENCE</scope>
</reference>